<dbReference type="GO" id="GO:0046686">
    <property type="term" value="P:response to cadmium ion"/>
    <property type="evidence" value="ECO:0007669"/>
    <property type="project" value="TreeGrafter"/>
</dbReference>
<evidence type="ECO:0000259" key="1">
    <source>
        <dbReference type="PROSITE" id="PS50987"/>
    </source>
</evidence>
<proteinExistence type="predicted"/>
<dbReference type="Gene3D" id="1.10.10.10">
    <property type="entry name" value="Winged helix-like DNA-binding domain superfamily/Winged helix DNA-binding domain"/>
    <property type="match status" value="1"/>
</dbReference>
<evidence type="ECO:0000313" key="2">
    <source>
        <dbReference type="EMBL" id="NYI66284.1"/>
    </source>
</evidence>
<sequence length="253" mass="26708">MRKSSDPVGVTVGEADVAFIAALVGEPSRARVLMALADGRALSASALATEAGVSRQTASAHLAKLVRGALITAEAAGRQRYYRLAGPNVADLVEALARLAPAESVRSLRQGSKARALRAGRTCYDHLAGRLGVAITDALIARDALVPIGRDPHAKLGAGPVASNPYHLGPASDDIFDRLGISLAEVRVVKSRRPLLRFCVDWSEQQPHLAGRLGAVLATTLIDNGWVMRRHQHRAVTLTDRGVAGLTAIGYIP</sequence>
<keyword evidence="3" id="KW-1185">Reference proteome</keyword>
<dbReference type="PANTHER" id="PTHR39168">
    <property type="entry name" value="TRANSCRIPTIONAL REGULATOR-RELATED"/>
    <property type="match status" value="1"/>
</dbReference>
<comment type="caution">
    <text evidence="2">The sequence shown here is derived from an EMBL/GenBank/DDBJ whole genome shotgun (WGS) entry which is preliminary data.</text>
</comment>
<dbReference type="SMART" id="SM00418">
    <property type="entry name" value="HTH_ARSR"/>
    <property type="match status" value="1"/>
</dbReference>
<dbReference type="InterPro" id="IPR052543">
    <property type="entry name" value="HTH_Metal-responsive_Reg"/>
</dbReference>
<name>A0A7Z0A8C2_9MICO</name>
<dbReference type="CDD" id="cd00090">
    <property type="entry name" value="HTH_ARSR"/>
    <property type="match status" value="1"/>
</dbReference>
<dbReference type="InterPro" id="IPR036388">
    <property type="entry name" value="WH-like_DNA-bd_sf"/>
</dbReference>
<dbReference type="InterPro" id="IPR011991">
    <property type="entry name" value="ArsR-like_HTH"/>
</dbReference>
<dbReference type="InterPro" id="IPR036390">
    <property type="entry name" value="WH_DNA-bd_sf"/>
</dbReference>
<dbReference type="RefSeq" id="WP_179425516.1">
    <property type="nucleotide sequence ID" value="NZ_JACBZP010000001.1"/>
</dbReference>
<dbReference type="EMBL" id="JACBZP010000001">
    <property type="protein sequence ID" value="NYI66284.1"/>
    <property type="molecule type" value="Genomic_DNA"/>
</dbReference>
<protein>
    <submittedName>
        <fullName evidence="2">DNA-binding transcriptional ArsR family regulator</fullName>
    </submittedName>
</protein>
<dbReference type="GO" id="GO:0003677">
    <property type="term" value="F:DNA binding"/>
    <property type="evidence" value="ECO:0007669"/>
    <property type="project" value="UniProtKB-KW"/>
</dbReference>
<evidence type="ECO:0000313" key="3">
    <source>
        <dbReference type="Proteomes" id="UP000539111"/>
    </source>
</evidence>
<dbReference type="InterPro" id="IPR001845">
    <property type="entry name" value="HTH_ArsR_DNA-bd_dom"/>
</dbReference>
<dbReference type="PANTHER" id="PTHR39168:SF1">
    <property type="entry name" value="TRANSCRIPTIONAL REGULATORY PROTEIN"/>
    <property type="match status" value="1"/>
</dbReference>
<dbReference type="PROSITE" id="PS50987">
    <property type="entry name" value="HTH_ARSR_2"/>
    <property type="match status" value="1"/>
</dbReference>
<dbReference type="AlphaFoldDB" id="A0A7Z0A8C2"/>
<keyword evidence="2" id="KW-0238">DNA-binding</keyword>
<dbReference type="Proteomes" id="UP000539111">
    <property type="component" value="Unassembled WGS sequence"/>
</dbReference>
<dbReference type="SUPFAM" id="SSF46785">
    <property type="entry name" value="Winged helix' DNA-binding domain"/>
    <property type="match status" value="1"/>
</dbReference>
<dbReference type="Pfam" id="PF12840">
    <property type="entry name" value="HTH_20"/>
    <property type="match status" value="1"/>
</dbReference>
<gene>
    <name evidence="2" type="ORF">BJY26_000590</name>
</gene>
<organism evidence="2 3">
    <name type="scientific">Spelaeicoccus albus</name>
    <dbReference type="NCBI Taxonomy" id="1280376"/>
    <lineage>
        <taxon>Bacteria</taxon>
        <taxon>Bacillati</taxon>
        <taxon>Actinomycetota</taxon>
        <taxon>Actinomycetes</taxon>
        <taxon>Micrococcales</taxon>
        <taxon>Brevibacteriaceae</taxon>
        <taxon>Spelaeicoccus</taxon>
    </lineage>
</organism>
<dbReference type="GO" id="GO:0097063">
    <property type="term" value="F:cadmium ion sensor activity"/>
    <property type="evidence" value="ECO:0007669"/>
    <property type="project" value="TreeGrafter"/>
</dbReference>
<accession>A0A7Z0A8C2</accession>
<dbReference type="GO" id="GO:0003700">
    <property type="term" value="F:DNA-binding transcription factor activity"/>
    <property type="evidence" value="ECO:0007669"/>
    <property type="project" value="InterPro"/>
</dbReference>
<reference evidence="2 3" key="1">
    <citation type="submission" date="2020-07" db="EMBL/GenBank/DDBJ databases">
        <title>Sequencing the genomes of 1000 actinobacteria strains.</title>
        <authorList>
            <person name="Klenk H.-P."/>
        </authorList>
    </citation>
    <scope>NUCLEOTIDE SEQUENCE [LARGE SCALE GENOMIC DNA]</scope>
    <source>
        <strain evidence="2 3">DSM 26341</strain>
    </source>
</reference>
<dbReference type="GO" id="GO:0010288">
    <property type="term" value="P:response to lead ion"/>
    <property type="evidence" value="ECO:0007669"/>
    <property type="project" value="TreeGrafter"/>
</dbReference>
<feature type="domain" description="HTH arsR-type" evidence="1">
    <location>
        <begin position="9"/>
        <end position="104"/>
    </location>
</feature>
<dbReference type="GO" id="GO:0032791">
    <property type="term" value="F:lead ion binding"/>
    <property type="evidence" value="ECO:0007669"/>
    <property type="project" value="TreeGrafter"/>
</dbReference>
<dbReference type="NCBIfam" id="NF033788">
    <property type="entry name" value="HTH_metalloreg"/>
    <property type="match status" value="1"/>
</dbReference>